<organism evidence="1 2">
    <name type="scientific">Metschnikowia bicuspidata</name>
    <dbReference type="NCBI Taxonomy" id="27322"/>
    <lineage>
        <taxon>Eukaryota</taxon>
        <taxon>Fungi</taxon>
        <taxon>Dikarya</taxon>
        <taxon>Ascomycota</taxon>
        <taxon>Saccharomycotina</taxon>
        <taxon>Pichiomycetes</taxon>
        <taxon>Metschnikowiaceae</taxon>
        <taxon>Metschnikowia</taxon>
    </lineage>
</organism>
<dbReference type="Gene3D" id="3.40.50.300">
    <property type="entry name" value="P-loop containing nucleotide triphosphate hydrolases"/>
    <property type="match status" value="1"/>
</dbReference>
<dbReference type="SUPFAM" id="SSF52540">
    <property type="entry name" value="P-loop containing nucleoside triphosphate hydrolases"/>
    <property type="match status" value="1"/>
</dbReference>
<protein>
    <recommendedName>
        <fullName evidence="3">ABC transporter domain-containing protein</fullName>
    </recommendedName>
</protein>
<dbReference type="InterPro" id="IPR027417">
    <property type="entry name" value="P-loop_NTPase"/>
</dbReference>
<dbReference type="AlphaFoldDB" id="A0A4P9ZGL8"/>
<accession>A0A4P9ZGL8</accession>
<sequence>MGLAVAMGLRGQDDVPEYITDVTYVDEQGLRTCDAKHEPYFGINNRIGITSPELHAVVPAQVRMRDLVMNGLVRNVRNMNFHARRVDMRLLPFARRVCDAFSDCLETHGNTAFGDLSTSMQKVALFLRVAIKDPEVLILDEAFLCMEDEALVVRCHRFIEEAMPHVTVLAVGHLDWETPFHTHVLGLLGDADRRYEIFQVHSA</sequence>
<dbReference type="Proteomes" id="UP000268321">
    <property type="component" value="Unassembled WGS sequence"/>
</dbReference>
<name>A0A4P9ZGL8_9ASCO</name>
<evidence type="ECO:0008006" key="3">
    <source>
        <dbReference type="Google" id="ProtNLM"/>
    </source>
</evidence>
<dbReference type="EMBL" id="ML004433">
    <property type="protein sequence ID" value="RKP32234.1"/>
    <property type="molecule type" value="Genomic_DNA"/>
</dbReference>
<keyword evidence="2" id="KW-1185">Reference proteome</keyword>
<gene>
    <name evidence="1" type="ORF">METBISCDRAFT_21749</name>
</gene>
<proteinExistence type="predicted"/>
<dbReference type="OrthoDB" id="10255969at2759"/>
<evidence type="ECO:0000313" key="1">
    <source>
        <dbReference type="EMBL" id="RKP32234.1"/>
    </source>
</evidence>
<evidence type="ECO:0000313" key="2">
    <source>
        <dbReference type="Proteomes" id="UP000268321"/>
    </source>
</evidence>
<reference evidence="2" key="1">
    <citation type="journal article" date="2018" name="Nat. Microbiol.">
        <title>Leveraging single-cell genomics to expand the fungal tree of life.</title>
        <authorList>
            <person name="Ahrendt S.R."/>
            <person name="Quandt C.A."/>
            <person name="Ciobanu D."/>
            <person name="Clum A."/>
            <person name="Salamov A."/>
            <person name="Andreopoulos B."/>
            <person name="Cheng J.F."/>
            <person name="Woyke T."/>
            <person name="Pelin A."/>
            <person name="Henrissat B."/>
            <person name="Reynolds N.K."/>
            <person name="Benny G.L."/>
            <person name="Smith M.E."/>
            <person name="James T.Y."/>
            <person name="Grigoriev I.V."/>
        </authorList>
    </citation>
    <scope>NUCLEOTIDE SEQUENCE [LARGE SCALE GENOMIC DNA]</scope>
    <source>
        <strain evidence="2">Baker2002</strain>
    </source>
</reference>